<evidence type="ECO:0000256" key="1">
    <source>
        <dbReference type="ARBA" id="ARBA00008791"/>
    </source>
</evidence>
<dbReference type="eggNOG" id="arCOG02053">
    <property type="taxonomic scope" value="Archaea"/>
</dbReference>
<dbReference type="RefSeq" id="WP_015409703.1">
    <property type="nucleotide sequence ID" value="NC_020388.1"/>
</dbReference>
<dbReference type="EMBL" id="HF582854">
    <property type="protein sequence ID" value="CCQ36937.1"/>
    <property type="molecule type" value="Genomic_DNA"/>
</dbReference>
<evidence type="ECO:0000313" key="3">
    <source>
        <dbReference type="EMBL" id="CCQ36937.1"/>
    </source>
</evidence>
<dbReference type="KEGG" id="nmo:Nmlp_2784"/>
<dbReference type="AlphaFoldDB" id="M1Y354"/>
<organism evidence="3 4">
    <name type="scientific">Natronomonas moolapensis (strain DSM 18674 / CECT 7526 / JCM 14361 / 8.8.11)</name>
    <dbReference type="NCBI Taxonomy" id="268739"/>
    <lineage>
        <taxon>Archaea</taxon>
        <taxon>Methanobacteriati</taxon>
        <taxon>Methanobacteriota</taxon>
        <taxon>Stenosarchaea group</taxon>
        <taxon>Halobacteria</taxon>
        <taxon>Halobacteriales</taxon>
        <taxon>Natronomonadaceae</taxon>
        <taxon>Natronomonas</taxon>
    </lineage>
</organism>
<accession>M1Y354</accession>
<dbReference type="Gene3D" id="3.40.50.620">
    <property type="entry name" value="HUPs"/>
    <property type="match status" value="1"/>
</dbReference>
<dbReference type="InterPro" id="IPR014729">
    <property type="entry name" value="Rossmann-like_a/b/a_fold"/>
</dbReference>
<dbReference type="SUPFAM" id="SSF52402">
    <property type="entry name" value="Adenine nucleotide alpha hydrolases-like"/>
    <property type="match status" value="1"/>
</dbReference>
<dbReference type="Proteomes" id="UP000011867">
    <property type="component" value="Chromosome"/>
</dbReference>
<dbReference type="CDD" id="cd23659">
    <property type="entry name" value="USP_At3g01520-like"/>
    <property type="match status" value="1"/>
</dbReference>
<dbReference type="PRINTS" id="PR01438">
    <property type="entry name" value="UNVRSLSTRESS"/>
</dbReference>
<dbReference type="OrthoDB" id="105697at2157"/>
<reference evidence="3 4" key="1">
    <citation type="journal article" date="2013" name="Genome Announc.">
        <title>Genome of the haloarchaeon Natronomonas moolapensis, a neutrophilic member of a previously haloalkaliphilic genus.</title>
        <authorList>
            <person name="Dyall-Smith M.L."/>
            <person name="Pfeiffer F."/>
            <person name="Oberwinkler T."/>
            <person name="Klee K."/>
            <person name="Rampp M."/>
            <person name="Palm P."/>
            <person name="Gross K."/>
            <person name="Schuster S.C."/>
            <person name="Oesterhelt D."/>
        </authorList>
    </citation>
    <scope>NUCLEOTIDE SEQUENCE [LARGE SCALE GENOMIC DNA]</scope>
    <source>
        <strain evidence="4">DSM 18674 / JCM 14361 / 8.8.11</strain>
    </source>
</reference>
<dbReference type="PANTHER" id="PTHR46268:SF24">
    <property type="entry name" value="UNIVERSAL STRESS PROTEIN"/>
    <property type="match status" value="1"/>
</dbReference>
<proteinExistence type="inferred from homology"/>
<keyword evidence="4" id="KW-1185">Reference proteome</keyword>
<name>M1Y354_NATM8</name>
<comment type="similarity">
    <text evidence="1">Belongs to the universal stress protein A family.</text>
</comment>
<sequence length="139" mass="14927">MRVLIPYDGSEQAEAALEYAGKIHGDDEIVLLYVLDYVEAGYRAAPEAALAGYWEEWYDEAEASARKLLAEASEALGHDAETNVVAGSPARAIVEFADDEAIDAVIIGSHGREGLSRILLGSVAETVVRRSPVPVTVVR</sequence>
<dbReference type="Pfam" id="PF00582">
    <property type="entry name" value="Usp"/>
    <property type="match status" value="1"/>
</dbReference>
<evidence type="ECO:0000259" key="2">
    <source>
        <dbReference type="Pfam" id="PF00582"/>
    </source>
</evidence>
<evidence type="ECO:0000313" key="4">
    <source>
        <dbReference type="Proteomes" id="UP000011867"/>
    </source>
</evidence>
<dbReference type="InterPro" id="IPR006016">
    <property type="entry name" value="UspA"/>
</dbReference>
<dbReference type="GeneID" id="14651503"/>
<gene>
    <name evidence="3" type="ordered locus">Nmlp_2784</name>
</gene>
<feature type="domain" description="UspA" evidence="2">
    <location>
        <begin position="2"/>
        <end position="139"/>
    </location>
</feature>
<protein>
    <submittedName>
        <fullName evidence="3">UspA domain protein</fullName>
    </submittedName>
</protein>
<dbReference type="HOGENOM" id="CLU_049301_11_4_2"/>
<dbReference type="PANTHER" id="PTHR46268">
    <property type="entry name" value="STRESS RESPONSE PROTEIN NHAX"/>
    <property type="match status" value="1"/>
</dbReference>
<dbReference type="STRING" id="268739.Nmlp_2784"/>
<dbReference type="InterPro" id="IPR006015">
    <property type="entry name" value="Universal_stress_UspA"/>
</dbReference>